<dbReference type="PANTHER" id="PTHR30543:SF21">
    <property type="entry name" value="NAD(P)H-DEPENDENT FMN REDUCTASE LOT6"/>
    <property type="match status" value="1"/>
</dbReference>
<dbReference type="AlphaFoldDB" id="A0A2J0SGC9"/>
<comment type="caution">
    <text evidence="4">The sequence shown here is derived from an EMBL/GenBank/DDBJ whole genome shotgun (WGS) entry which is preliminary data.</text>
</comment>
<accession>A0A2J0SGC9</accession>
<protein>
    <submittedName>
        <fullName evidence="4">NAD(P)H-dependent oxidoreductase</fullName>
    </submittedName>
</protein>
<dbReference type="Pfam" id="PF03358">
    <property type="entry name" value="FMN_red"/>
    <property type="match status" value="1"/>
</dbReference>
<evidence type="ECO:0000259" key="3">
    <source>
        <dbReference type="Pfam" id="PF03358"/>
    </source>
</evidence>
<keyword evidence="2" id="KW-0285">Flavoprotein</keyword>
<reference evidence="4" key="1">
    <citation type="submission" date="2018-09" db="EMBL/GenBank/DDBJ databases">
        <authorList>
            <person name="Groschel M."/>
            <person name="Kohl T."/>
            <person name="Conchillo-Sole O."/>
            <person name="Mamat U."/>
            <person name="Yero D."/>
            <person name="Niemann S."/>
            <person name="Daura X."/>
            <person name="Gibert I."/>
        </authorList>
    </citation>
    <scope>NUCLEOTIDE SEQUENCE</scope>
    <source>
        <strain evidence="4">OG156</strain>
    </source>
</reference>
<evidence type="ECO:0000256" key="2">
    <source>
        <dbReference type="ARBA" id="ARBA00022643"/>
    </source>
</evidence>
<dbReference type="GO" id="GO:0016491">
    <property type="term" value="F:oxidoreductase activity"/>
    <property type="evidence" value="ECO:0007669"/>
    <property type="project" value="InterPro"/>
</dbReference>
<comment type="cofactor">
    <cofactor evidence="1">
        <name>FMN</name>
        <dbReference type="ChEBI" id="CHEBI:58210"/>
    </cofactor>
</comment>
<evidence type="ECO:0000256" key="1">
    <source>
        <dbReference type="ARBA" id="ARBA00001917"/>
    </source>
</evidence>
<reference evidence="4" key="2">
    <citation type="journal article" date="2020" name="Front. Microbiol.">
        <title>Genetic Variants of the DSF Quorum Sensing System in Stenotrophomonas maltophilia Influence Virulence and Resistance Phenotypes Among Genotypically Diverse Clinical Isolates.</title>
        <authorList>
            <person name="Yero D."/>
            <person name="Huedo P."/>
            <person name="Conchillo-Sole O."/>
            <person name="Martinez-Servat S."/>
            <person name="Mamat U."/>
            <person name="Coves X."/>
            <person name="Llanas F."/>
            <person name="Roca I."/>
            <person name="Vila J."/>
            <person name="Schaible U.E."/>
            <person name="Daura X."/>
            <person name="Gibert I."/>
        </authorList>
    </citation>
    <scope>NUCLEOTIDE SEQUENCE</scope>
    <source>
        <strain evidence="4">OG156</strain>
    </source>
</reference>
<dbReference type="OrthoDB" id="9812295at2"/>
<dbReference type="GO" id="GO:0005829">
    <property type="term" value="C:cytosol"/>
    <property type="evidence" value="ECO:0007669"/>
    <property type="project" value="TreeGrafter"/>
</dbReference>
<name>A0A2J0SGC9_STEMA</name>
<sequence>MKILALSGSVRRRSTNTALLMALKAIAPPGMEIEVYTGIGELPVFSPDLEGADEPGSVTCFKAAIAHSDGVLVCSPEYVRGIPGGLKNAIDWLVSGDQIVGRPIALVHASHRGEDMLQELRAVLSTVSAAFSTTLFLRVPVLGLEPEQVIDVLQSKVHRADADTFLARFADYCRSIV</sequence>
<dbReference type="Proteomes" id="UP000822271">
    <property type="component" value="Unassembled WGS sequence"/>
</dbReference>
<dbReference type="InterPro" id="IPR050712">
    <property type="entry name" value="NAD(P)H-dep_reductase"/>
</dbReference>
<dbReference type="GO" id="GO:0010181">
    <property type="term" value="F:FMN binding"/>
    <property type="evidence" value="ECO:0007669"/>
    <property type="project" value="TreeGrafter"/>
</dbReference>
<dbReference type="InterPro" id="IPR005025">
    <property type="entry name" value="FMN_Rdtase-like_dom"/>
</dbReference>
<evidence type="ECO:0000313" key="4">
    <source>
        <dbReference type="EMBL" id="MBA0312864.1"/>
    </source>
</evidence>
<organism evidence="4 5">
    <name type="scientific">Stenotrophomonas maltophilia</name>
    <name type="common">Pseudomonas maltophilia</name>
    <name type="synonym">Xanthomonas maltophilia</name>
    <dbReference type="NCBI Taxonomy" id="40324"/>
    <lineage>
        <taxon>Bacteria</taxon>
        <taxon>Pseudomonadati</taxon>
        <taxon>Pseudomonadota</taxon>
        <taxon>Gammaproteobacteria</taxon>
        <taxon>Lysobacterales</taxon>
        <taxon>Lysobacteraceae</taxon>
        <taxon>Stenotrophomonas</taxon>
        <taxon>Stenotrophomonas maltophilia group</taxon>
    </lineage>
</organism>
<dbReference type="RefSeq" id="WP_049429861.1">
    <property type="nucleotide sequence ID" value="NZ_CP154630.1"/>
</dbReference>
<evidence type="ECO:0000313" key="5">
    <source>
        <dbReference type="Proteomes" id="UP000822271"/>
    </source>
</evidence>
<dbReference type="SUPFAM" id="SSF52218">
    <property type="entry name" value="Flavoproteins"/>
    <property type="match status" value="1"/>
</dbReference>
<dbReference type="PANTHER" id="PTHR30543">
    <property type="entry name" value="CHROMATE REDUCTASE"/>
    <property type="match status" value="1"/>
</dbReference>
<feature type="domain" description="NADPH-dependent FMN reductase-like" evidence="3">
    <location>
        <begin position="1"/>
        <end position="130"/>
    </location>
</feature>
<proteinExistence type="predicted"/>
<keyword evidence="2" id="KW-0288">FMN</keyword>
<gene>
    <name evidence="4" type="ORF">D7Y33_17930</name>
</gene>
<dbReference type="EMBL" id="RAUE01000029">
    <property type="protein sequence ID" value="MBA0312864.1"/>
    <property type="molecule type" value="Genomic_DNA"/>
</dbReference>
<dbReference type="Gene3D" id="3.40.50.360">
    <property type="match status" value="1"/>
</dbReference>
<dbReference type="InterPro" id="IPR029039">
    <property type="entry name" value="Flavoprotein-like_sf"/>
</dbReference>